<evidence type="ECO:0000256" key="1">
    <source>
        <dbReference type="SAM" id="MobiDB-lite"/>
    </source>
</evidence>
<dbReference type="Proteomes" id="UP001163046">
    <property type="component" value="Unassembled WGS sequence"/>
</dbReference>
<protein>
    <submittedName>
        <fullName evidence="2">Uncharacterized protein</fullName>
    </submittedName>
</protein>
<proteinExistence type="predicted"/>
<comment type="caution">
    <text evidence="2">The sequence shown here is derived from an EMBL/GenBank/DDBJ whole genome shotgun (WGS) entry which is preliminary data.</text>
</comment>
<keyword evidence="3" id="KW-1185">Reference proteome</keyword>
<dbReference type="AlphaFoldDB" id="A0A9X0CXT2"/>
<name>A0A9X0CXT2_9CNID</name>
<evidence type="ECO:0000313" key="2">
    <source>
        <dbReference type="EMBL" id="KAJ7379496.1"/>
    </source>
</evidence>
<dbReference type="OrthoDB" id="5958599at2759"/>
<dbReference type="EMBL" id="MU826357">
    <property type="protein sequence ID" value="KAJ7379496.1"/>
    <property type="molecule type" value="Genomic_DNA"/>
</dbReference>
<evidence type="ECO:0000313" key="3">
    <source>
        <dbReference type="Proteomes" id="UP001163046"/>
    </source>
</evidence>
<organism evidence="2 3">
    <name type="scientific">Desmophyllum pertusum</name>
    <dbReference type="NCBI Taxonomy" id="174260"/>
    <lineage>
        <taxon>Eukaryota</taxon>
        <taxon>Metazoa</taxon>
        <taxon>Cnidaria</taxon>
        <taxon>Anthozoa</taxon>
        <taxon>Hexacorallia</taxon>
        <taxon>Scleractinia</taxon>
        <taxon>Caryophylliina</taxon>
        <taxon>Caryophylliidae</taxon>
        <taxon>Desmophyllum</taxon>
    </lineage>
</organism>
<reference evidence="2" key="1">
    <citation type="submission" date="2023-01" db="EMBL/GenBank/DDBJ databases">
        <title>Genome assembly of the deep-sea coral Lophelia pertusa.</title>
        <authorList>
            <person name="Herrera S."/>
            <person name="Cordes E."/>
        </authorList>
    </citation>
    <scope>NUCLEOTIDE SEQUENCE</scope>
    <source>
        <strain evidence="2">USNM1676648</strain>
        <tissue evidence="2">Polyp</tissue>
    </source>
</reference>
<accession>A0A9X0CXT2</accession>
<sequence length="174" mass="19712">MMQTSSGYEYDVIYKGATPWDSWDTNGEQSERAITEETATQKLSKTCQLNKDGKKKLNAKTESREKKIKGLKALLRKQEKAIAKLKPDALKISQKQSSVATSEERTNRSNVAKRCRRKTLATKGRISRKKVEPCNNVPRDVDIWMGRGDLITKDEFLGVLGLVRVANFTNTQYV</sequence>
<feature type="region of interest" description="Disordered" evidence="1">
    <location>
        <begin position="93"/>
        <end position="112"/>
    </location>
</feature>
<gene>
    <name evidence="2" type="ORF">OS493_015282</name>
</gene>